<dbReference type="GO" id="GO:0004674">
    <property type="term" value="F:protein serine/threonine kinase activity"/>
    <property type="evidence" value="ECO:0007669"/>
    <property type="project" value="UniProtKB-EC"/>
</dbReference>
<feature type="domain" description="Protein kinase" evidence="6">
    <location>
        <begin position="72"/>
        <end position="342"/>
    </location>
</feature>
<evidence type="ECO:0000256" key="3">
    <source>
        <dbReference type="ARBA" id="ARBA00022777"/>
    </source>
</evidence>
<evidence type="ECO:0000313" key="8">
    <source>
        <dbReference type="Proteomes" id="UP000316095"/>
    </source>
</evidence>
<comment type="caution">
    <text evidence="7">The sequence shown here is derived from an EMBL/GenBank/DDBJ whole genome shotgun (WGS) entry which is preliminary data.</text>
</comment>
<dbReference type="SMART" id="SM00220">
    <property type="entry name" value="S_TKc"/>
    <property type="match status" value="1"/>
</dbReference>
<dbReference type="InterPro" id="IPR000719">
    <property type="entry name" value="Prot_kinase_dom"/>
</dbReference>
<dbReference type="InterPro" id="IPR011009">
    <property type="entry name" value="Kinase-like_dom_sf"/>
</dbReference>
<keyword evidence="8" id="KW-1185">Reference proteome</keyword>
<dbReference type="OrthoDB" id="240423at2"/>
<dbReference type="InterPro" id="IPR008271">
    <property type="entry name" value="Ser/Thr_kinase_AS"/>
</dbReference>
<dbReference type="EMBL" id="SJPG01000001">
    <property type="protein sequence ID" value="TWT62815.1"/>
    <property type="molecule type" value="Genomic_DNA"/>
</dbReference>
<name>A0A5C5XKZ4_9PLAN</name>
<evidence type="ECO:0000256" key="2">
    <source>
        <dbReference type="ARBA" id="ARBA00022741"/>
    </source>
</evidence>
<feature type="binding site" evidence="5">
    <location>
        <position position="101"/>
    </location>
    <ligand>
        <name>ATP</name>
        <dbReference type="ChEBI" id="CHEBI:30616"/>
    </ligand>
</feature>
<evidence type="ECO:0000256" key="1">
    <source>
        <dbReference type="ARBA" id="ARBA00022679"/>
    </source>
</evidence>
<keyword evidence="2 5" id="KW-0547">Nucleotide-binding</keyword>
<keyword evidence="4 5" id="KW-0067">ATP-binding</keyword>
<protein>
    <submittedName>
        <fullName evidence="7">Serine/threonine-protein kinase PK-1</fullName>
        <ecNumber evidence="7">2.7.11.1</ecNumber>
    </submittedName>
</protein>
<evidence type="ECO:0000259" key="6">
    <source>
        <dbReference type="PROSITE" id="PS50011"/>
    </source>
</evidence>
<evidence type="ECO:0000256" key="4">
    <source>
        <dbReference type="ARBA" id="ARBA00022840"/>
    </source>
</evidence>
<dbReference type="SUPFAM" id="SSF56112">
    <property type="entry name" value="Protein kinase-like (PK-like)"/>
    <property type="match status" value="1"/>
</dbReference>
<dbReference type="PANTHER" id="PTHR43289:SF6">
    <property type="entry name" value="SERINE_THREONINE-PROTEIN KINASE NEKL-3"/>
    <property type="match status" value="1"/>
</dbReference>
<dbReference type="RefSeq" id="WP_146504634.1">
    <property type="nucleotide sequence ID" value="NZ_SJPG01000001.1"/>
</dbReference>
<dbReference type="CDD" id="cd14014">
    <property type="entry name" value="STKc_PknB_like"/>
    <property type="match status" value="1"/>
</dbReference>
<dbReference type="PROSITE" id="PS50011">
    <property type="entry name" value="PROTEIN_KINASE_DOM"/>
    <property type="match status" value="1"/>
</dbReference>
<sequence>MNKNSDTPESTLITLAVKQGYLSEDAAERLFNEAREQAISTLDLAYQQGVLNPQDVEQLTPLQNPLGTVPDYQILDLLGVGGMGAVYSARQLKLDRVIALKLMKQGDANSASRSHQEAKLVARLRHPNIITAYDYGVSQGRIFLAMEMIDGQSLLEFVNEKGSLDERLALKLLRQVAAALSYATEQGITHRDIKPGNLLLTRDDTGLQQDSNIPIVKVADFGLARFMGDINETRLTLDGSTLGTPAYAAPEQMQDSNVDERADIYSLGATLYFMLHGESPCSGQSVMKVISNKLNGDIGWSRKLPDSCSEACQDLVNVMTTPEPENRLSDYVDIIRRIDDILQDTLSTEDRNKRSAQKGKSWRPSNKHMTLLKWSVFALALTCGILIAFQWTPETKSPEFVRADLKASNMQAPPLFNGVSVPLRGAKSGTWRTTTETLEKGLTGATVLSGMNGTHEFKFPGKGFELYQLQLSVNPLENARVDLLLGSEKQIQRTTIRLQDQQIQLGITTSASQEFSPLENFSALPFSETGEQPRYQRLTMVHQADGWIISVNGEELGAVYNQLDEHPHQFDLQVTEGMAHFSDFRVVQLIPALNANTGQ</sequence>
<proteinExistence type="predicted"/>
<dbReference type="Gene3D" id="3.30.200.20">
    <property type="entry name" value="Phosphorylase Kinase, domain 1"/>
    <property type="match status" value="1"/>
</dbReference>
<keyword evidence="1 7" id="KW-0808">Transferase</keyword>
<reference evidence="7 8" key="1">
    <citation type="submission" date="2019-02" db="EMBL/GenBank/DDBJ databases">
        <title>Deep-cultivation of Planctomycetes and their phenomic and genomic characterization uncovers novel biology.</title>
        <authorList>
            <person name="Wiegand S."/>
            <person name="Jogler M."/>
            <person name="Boedeker C."/>
            <person name="Pinto D."/>
            <person name="Vollmers J."/>
            <person name="Rivas-Marin E."/>
            <person name="Kohn T."/>
            <person name="Peeters S.H."/>
            <person name="Heuer A."/>
            <person name="Rast P."/>
            <person name="Oberbeckmann S."/>
            <person name="Bunk B."/>
            <person name="Jeske O."/>
            <person name="Meyerdierks A."/>
            <person name="Storesund J.E."/>
            <person name="Kallscheuer N."/>
            <person name="Luecker S."/>
            <person name="Lage O.M."/>
            <person name="Pohl T."/>
            <person name="Merkel B.J."/>
            <person name="Hornburger P."/>
            <person name="Mueller R.-W."/>
            <person name="Bruemmer F."/>
            <person name="Labrenz M."/>
            <person name="Spormann A.M."/>
            <person name="Op Den Camp H."/>
            <person name="Overmann J."/>
            <person name="Amann R."/>
            <person name="Jetten M.S.M."/>
            <person name="Mascher T."/>
            <person name="Medema M.H."/>
            <person name="Devos D.P."/>
            <person name="Kaster A.-K."/>
            <person name="Ovreas L."/>
            <person name="Rohde M."/>
            <person name="Galperin M.Y."/>
            <person name="Jogler C."/>
        </authorList>
    </citation>
    <scope>NUCLEOTIDE SEQUENCE [LARGE SCALE GENOMIC DNA]</scope>
    <source>
        <strain evidence="7 8">Pan54</strain>
    </source>
</reference>
<dbReference type="Pfam" id="PF00069">
    <property type="entry name" value="Pkinase"/>
    <property type="match status" value="1"/>
</dbReference>
<accession>A0A5C5XKZ4</accession>
<dbReference type="GO" id="GO:0005524">
    <property type="term" value="F:ATP binding"/>
    <property type="evidence" value="ECO:0007669"/>
    <property type="project" value="UniProtKB-UniRule"/>
</dbReference>
<keyword evidence="3 7" id="KW-0418">Kinase</keyword>
<evidence type="ECO:0000313" key="7">
    <source>
        <dbReference type="EMBL" id="TWT62815.1"/>
    </source>
</evidence>
<organism evidence="7 8">
    <name type="scientific">Rubinisphaera italica</name>
    <dbReference type="NCBI Taxonomy" id="2527969"/>
    <lineage>
        <taxon>Bacteria</taxon>
        <taxon>Pseudomonadati</taxon>
        <taxon>Planctomycetota</taxon>
        <taxon>Planctomycetia</taxon>
        <taxon>Planctomycetales</taxon>
        <taxon>Planctomycetaceae</taxon>
        <taxon>Rubinisphaera</taxon>
    </lineage>
</organism>
<dbReference type="EC" id="2.7.11.1" evidence="7"/>
<evidence type="ECO:0000256" key="5">
    <source>
        <dbReference type="PROSITE-ProRule" id="PRU10141"/>
    </source>
</evidence>
<dbReference type="PANTHER" id="PTHR43289">
    <property type="entry name" value="MITOGEN-ACTIVATED PROTEIN KINASE KINASE KINASE 20-RELATED"/>
    <property type="match status" value="1"/>
</dbReference>
<dbReference type="PROSITE" id="PS00108">
    <property type="entry name" value="PROTEIN_KINASE_ST"/>
    <property type="match status" value="1"/>
</dbReference>
<gene>
    <name evidence="7" type="primary">spk1</name>
    <name evidence="7" type="ORF">Pan54_35610</name>
</gene>
<dbReference type="PROSITE" id="PS00107">
    <property type="entry name" value="PROTEIN_KINASE_ATP"/>
    <property type="match status" value="1"/>
</dbReference>
<dbReference type="InterPro" id="IPR017441">
    <property type="entry name" value="Protein_kinase_ATP_BS"/>
</dbReference>
<dbReference type="AlphaFoldDB" id="A0A5C5XKZ4"/>
<dbReference type="Proteomes" id="UP000316095">
    <property type="component" value="Unassembled WGS sequence"/>
</dbReference>
<dbReference type="Gene3D" id="1.10.510.10">
    <property type="entry name" value="Transferase(Phosphotransferase) domain 1"/>
    <property type="match status" value="1"/>
</dbReference>